<keyword evidence="4 7" id="KW-0808">Transferase</keyword>
<comment type="catalytic activity">
    <reaction evidence="1">
        <text>ATP + protein L-histidine = ADP + protein N-phospho-L-histidine.</text>
        <dbReference type="EC" id="2.7.13.3"/>
    </reaction>
</comment>
<evidence type="ECO:0000313" key="8">
    <source>
        <dbReference type="Proteomes" id="UP000007881"/>
    </source>
</evidence>
<evidence type="ECO:0000256" key="4">
    <source>
        <dbReference type="ARBA" id="ARBA00022679"/>
    </source>
</evidence>
<reference evidence="7 8" key="1">
    <citation type="submission" date="2012-02" db="EMBL/GenBank/DDBJ databases">
        <title>Complete genome sequence of Phycisphaera mikurensis NBRC 102666.</title>
        <authorList>
            <person name="Ankai A."/>
            <person name="Hosoyama A."/>
            <person name="Terui Y."/>
            <person name="Sekine M."/>
            <person name="Fukai R."/>
            <person name="Kato Y."/>
            <person name="Nakamura S."/>
            <person name="Yamada-Narita S."/>
            <person name="Kawakoshi A."/>
            <person name="Fukunaga Y."/>
            <person name="Yamazaki S."/>
            <person name="Fujita N."/>
        </authorList>
    </citation>
    <scope>NUCLEOTIDE SEQUENCE [LARGE SCALE GENOMIC DNA]</scope>
    <source>
        <strain evidence="8">NBRC 102666 / KCTC 22515 / FYK2301M01</strain>
    </source>
</reference>
<sequence>MHDADAEPIRGTAEPMEARLARLERAQSELAARVAARDAAASLRADVSRRRLRKREADLEAAGGGSWSWRPQTGDPRFSPACRRVLGPGRRGLAAGRGPILADPDASPPRVRDTRELCLARLHPLDVEAFETELNAFLLGGGDRFHRCVRVRNHNGRWIRVIVAAGATAASSDGRVSRVAGLILLLPVSPEAARGSGGADADREPEALAALSSLAEHDLRSPLRTIIGFSEHLDGLVVGDSDAADAVARIRRAGARMATLVDRVDVFASLARGRRRDGVVDLAEVAAEAVLRLENEAEAAGAEVHVHELPIVCGDRVMLLHVFEQLIDNAIRHGKHEPAVVNIDAESAGESVRIHVTDSGAGFDPAMAEAMFEPFVSLRAREGVGPGGGLGLSIARRAVERHGGTIVAEPAPAGTGSRFVITLPIRPAAAAADAG</sequence>
<dbReference type="OrthoDB" id="231918at2"/>
<evidence type="ECO:0000256" key="2">
    <source>
        <dbReference type="ARBA" id="ARBA00012438"/>
    </source>
</evidence>
<dbReference type="HOGENOM" id="CLU_723308_0_0_0"/>
<dbReference type="GO" id="GO:0000155">
    <property type="term" value="F:phosphorelay sensor kinase activity"/>
    <property type="evidence" value="ECO:0007669"/>
    <property type="project" value="InterPro"/>
</dbReference>
<dbReference type="GO" id="GO:0030295">
    <property type="term" value="F:protein kinase activator activity"/>
    <property type="evidence" value="ECO:0007669"/>
    <property type="project" value="TreeGrafter"/>
</dbReference>
<dbReference type="AlphaFoldDB" id="I0IE43"/>
<dbReference type="PRINTS" id="PR00344">
    <property type="entry name" value="BCTRLSENSOR"/>
</dbReference>
<dbReference type="STRING" id="1142394.PSMK_13720"/>
<dbReference type="CDD" id="cd00082">
    <property type="entry name" value="HisKA"/>
    <property type="match status" value="1"/>
</dbReference>
<dbReference type="InterPro" id="IPR004358">
    <property type="entry name" value="Sig_transdc_His_kin-like_C"/>
</dbReference>
<organism evidence="7 8">
    <name type="scientific">Phycisphaera mikurensis (strain NBRC 102666 / KCTC 22515 / FYK2301M01)</name>
    <dbReference type="NCBI Taxonomy" id="1142394"/>
    <lineage>
        <taxon>Bacteria</taxon>
        <taxon>Pseudomonadati</taxon>
        <taxon>Planctomycetota</taxon>
        <taxon>Phycisphaerae</taxon>
        <taxon>Phycisphaerales</taxon>
        <taxon>Phycisphaeraceae</taxon>
        <taxon>Phycisphaera</taxon>
    </lineage>
</organism>
<evidence type="ECO:0000256" key="1">
    <source>
        <dbReference type="ARBA" id="ARBA00000085"/>
    </source>
</evidence>
<dbReference type="InterPro" id="IPR003661">
    <property type="entry name" value="HisK_dim/P_dom"/>
</dbReference>
<dbReference type="InterPro" id="IPR036890">
    <property type="entry name" value="HATPase_C_sf"/>
</dbReference>
<dbReference type="RefSeq" id="WP_014436750.1">
    <property type="nucleotide sequence ID" value="NC_017080.1"/>
</dbReference>
<evidence type="ECO:0000256" key="3">
    <source>
        <dbReference type="ARBA" id="ARBA00022553"/>
    </source>
</evidence>
<dbReference type="GO" id="GO:0007234">
    <property type="term" value="P:osmosensory signaling via phosphorelay pathway"/>
    <property type="evidence" value="ECO:0007669"/>
    <property type="project" value="TreeGrafter"/>
</dbReference>
<keyword evidence="5 7" id="KW-0418">Kinase</keyword>
<dbReference type="PANTHER" id="PTHR42878:SF15">
    <property type="entry name" value="BACTERIOPHYTOCHROME"/>
    <property type="match status" value="1"/>
</dbReference>
<dbReference type="PANTHER" id="PTHR42878">
    <property type="entry name" value="TWO-COMPONENT HISTIDINE KINASE"/>
    <property type="match status" value="1"/>
</dbReference>
<gene>
    <name evidence="7" type="ordered locus">PSMK_13720</name>
</gene>
<feature type="domain" description="Histidine kinase" evidence="6">
    <location>
        <begin position="214"/>
        <end position="427"/>
    </location>
</feature>
<proteinExistence type="predicted"/>
<dbReference type="KEGG" id="phm:PSMK_13720"/>
<dbReference type="InterPro" id="IPR050351">
    <property type="entry name" value="BphY/WalK/GraS-like"/>
</dbReference>
<dbReference type="Gene3D" id="3.30.450.20">
    <property type="entry name" value="PAS domain"/>
    <property type="match status" value="1"/>
</dbReference>
<name>I0IE43_PHYMF</name>
<evidence type="ECO:0000313" key="7">
    <source>
        <dbReference type="EMBL" id="BAM03531.1"/>
    </source>
</evidence>
<dbReference type="Gene3D" id="1.10.287.130">
    <property type="match status" value="1"/>
</dbReference>
<dbReference type="InterPro" id="IPR036097">
    <property type="entry name" value="HisK_dim/P_sf"/>
</dbReference>
<dbReference type="EC" id="2.7.13.3" evidence="2"/>
<dbReference type="SMART" id="SM00388">
    <property type="entry name" value="HisKA"/>
    <property type="match status" value="1"/>
</dbReference>
<dbReference type="EMBL" id="AP012338">
    <property type="protein sequence ID" value="BAM03531.1"/>
    <property type="molecule type" value="Genomic_DNA"/>
</dbReference>
<protein>
    <recommendedName>
        <fullName evidence="2">histidine kinase</fullName>
        <ecNumber evidence="2">2.7.13.3</ecNumber>
    </recommendedName>
</protein>
<dbReference type="eggNOG" id="COG4251">
    <property type="taxonomic scope" value="Bacteria"/>
</dbReference>
<dbReference type="GO" id="GO:0000156">
    <property type="term" value="F:phosphorelay response regulator activity"/>
    <property type="evidence" value="ECO:0007669"/>
    <property type="project" value="TreeGrafter"/>
</dbReference>
<dbReference type="Pfam" id="PF02518">
    <property type="entry name" value="HATPase_c"/>
    <property type="match status" value="1"/>
</dbReference>
<keyword evidence="3" id="KW-0597">Phosphoprotein</keyword>
<dbReference type="PROSITE" id="PS50109">
    <property type="entry name" value="HIS_KIN"/>
    <property type="match status" value="1"/>
</dbReference>
<evidence type="ECO:0000256" key="5">
    <source>
        <dbReference type="ARBA" id="ARBA00022777"/>
    </source>
</evidence>
<dbReference type="Proteomes" id="UP000007881">
    <property type="component" value="Chromosome"/>
</dbReference>
<dbReference type="InterPro" id="IPR003594">
    <property type="entry name" value="HATPase_dom"/>
</dbReference>
<dbReference type="Pfam" id="PF00512">
    <property type="entry name" value="HisKA"/>
    <property type="match status" value="1"/>
</dbReference>
<dbReference type="SUPFAM" id="SSF47384">
    <property type="entry name" value="Homodimeric domain of signal transducing histidine kinase"/>
    <property type="match status" value="1"/>
</dbReference>
<dbReference type="SUPFAM" id="SSF55874">
    <property type="entry name" value="ATPase domain of HSP90 chaperone/DNA topoisomerase II/histidine kinase"/>
    <property type="match status" value="1"/>
</dbReference>
<dbReference type="SMART" id="SM00387">
    <property type="entry name" value="HATPase_c"/>
    <property type="match status" value="1"/>
</dbReference>
<evidence type="ECO:0000259" key="6">
    <source>
        <dbReference type="PROSITE" id="PS50109"/>
    </source>
</evidence>
<dbReference type="InterPro" id="IPR005467">
    <property type="entry name" value="His_kinase_dom"/>
</dbReference>
<accession>I0IE43</accession>
<dbReference type="Gene3D" id="3.30.565.10">
    <property type="entry name" value="Histidine kinase-like ATPase, C-terminal domain"/>
    <property type="match status" value="1"/>
</dbReference>
<keyword evidence="8" id="KW-1185">Reference proteome</keyword>